<keyword evidence="2" id="KW-1133">Transmembrane helix</keyword>
<protein>
    <submittedName>
        <fullName evidence="3">Putative integral membrane protein</fullName>
    </submittedName>
</protein>
<name>A0A852T5I0_9MICO</name>
<keyword evidence="4" id="KW-1185">Reference proteome</keyword>
<evidence type="ECO:0000313" key="3">
    <source>
        <dbReference type="EMBL" id="NYD76131.1"/>
    </source>
</evidence>
<dbReference type="AlphaFoldDB" id="A0A852T5I0"/>
<comment type="caution">
    <text evidence="3">The sequence shown here is derived from an EMBL/GenBank/DDBJ whole genome shotgun (WGS) entry which is preliminary data.</text>
</comment>
<feature type="compositionally biased region" description="Polar residues" evidence="1">
    <location>
        <begin position="14"/>
        <end position="23"/>
    </location>
</feature>
<feature type="region of interest" description="Disordered" evidence="1">
    <location>
        <begin position="1"/>
        <end position="46"/>
    </location>
</feature>
<keyword evidence="2" id="KW-0812">Transmembrane</keyword>
<feature type="compositionally biased region" description="Low complexity" evidence="1">
    <location>
        <begin position="31"/>
        <end position="46"/>
    </location>
</feature>
<gene>
    <name evidence="3" type="ORF">BJ963_003650</name>
</gene>
<sequence>MTDQNPLNAPQGPQKPQESSPAETSPLADVPFTASTTPPASPAYAAPLAPAGDAPVRWGGVVWGLLLTLFAGATLYVLASAERVREAADWIAALTPGSAWALGAAVIGLVIVVSALLGGIRASQRRRVRARI</sequence>
<evidence type="ECO:0000256" key="2">
    <source>
        <dbReference type="SAM" id="Phobius"/>
    </source>
</evidence>
<dbReference type="EMBL" id="JACCBJ010000001">
    <property type="protein sequence ID" value="NYD76131.1"/>
    <property type="molecule type" value="Genomic_DNA"/>
</dbReference>
<keyword evidence="2" id="KW-0472">Membrane</keyword>
<reference evidence="3 4" key="1">
    <citation type="submission" date="2020-07" db="EMBL/GenBank/DDBJ databases">
        <title>Sequencing the genomes of 1000 actinobacteria strains.</title>
        <authorList>
            <person name="Klenk H.-P."/>
        </authorList>
    </citation>
    <scope>NUCLEOTIDE SEQUENCE [LARGE SCALE GENOMIC DNA]</scope>
    <source>
        <strain evidence="3 4">DSM 23871</strain>
    </source>
</reference>
<dbReference type="Proteomes" id="UP000589620">
    <property type="component" value="Unassembled WGS sequence"/>
</dbReference>
<organism evidence="3 4">
    <name type="scientific">Leifsonia soli</name>
    <dbReference type="NCBI Taxonomy" id="582665"/>
    <lineage>
        <taxon>Bacteria</taxon>
        <taxon>Bacillati</taxon>
        <taxon>Actinomycetota</taxon>
        <taxon>Actinomycetes</taxon>
        <taxon>Micrococcales</taxon>
        <taxon>Microbacteriaceae</taxon>
        <taxon>Leifsonia</taxon>
    </lineage>
</organism>
<evidence type="ECO:0000256" key="1">
    <source>
        <dbReference type="SAM" id="MobiDB-lite"/>
    </source>
</evidence>
<accession>A0A852T5I0</accession>
<dbReference type="RefSeq" id="WP_179457874.1">
    <property type="nucleotide sequence ID" value="NZ_BAAAPX010000001.1"/>
</dbReference>
<evidence type="ECO:0000313" key="4">
    <source>
        <dbReference type="Proteomes" id="UP000589620"/>
    </source>
</evidence>
<feature type="transmembrane region" description="Helical" evidence="2">
    <location>
        <begin position="99"/>
        <end position="120"/>
    </location>
</feature>
<proteinExistence type="predicted"/>
<feature type="transmembrane region" description="Helical" evidence="2">
    <location>
        <begin position="60"/>
        <end position="79"/>
    </location>
</feature>